<feature type="compositionally biased region" description="Polar residues" evidence="1">
    <location>
        <begin position="71"/>
        <end position="99"/>
    </location>
</feature>
<gene>
    <name evidence="2" type="ORF">PCON_04643</name>
</gene>
<protein>
    <recommendedName>
        <fullName evidence="4">Life-span regulatory factor domain-containing protein</fullName>
    </recommendedName>
</protein>
<evidence type="ECO:0000313" key="3">
    <source>
        <dbReference type="Proteomes" id="UP000018144"/>
    </source>
</evidence>
<name>U4LVX9_PYROM</name>
<dbReference type="eggNOG" id="ENOG502S7ZU">
    <property type="taxonomic scope" value="Eukaryota"/>
</dbReference>
<evidence type="ECO:0000313" key="2">
    <source>
        <dbReference type="EMBL" id="CCX34967.1"/>
    </source>
</evidence>
<dbReference type="AlphaFoldDB" id="U4LVX9"/>
<dbReference type="Proteomes" id="UP000018144">
    <property type="component" value="Unassembled WGS sequence"/>
</dbReference>
<dbReference type="OMA" id="CLVCDRQ"/>
<accession>U4LVX9</accession>
<reference evidence="2 3" key="1">
    <citation type="journal article" date="2013" name="PLoS Genet.">
        <title>The genome and development-dependent transcriptomes of Pyronema confluens: a window into fungal evolution.</title>
        <authorList>
            <person name="Traeger S."/>
            <person name="Altegoer F."/>
            <person name="Freitag M."/>
            <person name="Gabaldon T."/>
            <person name="Kempken F."/>
            <person name="Kumar A."/>
            <person name="Marcet-Houben M."/>
            <person name="Poggeler S."/>
            <person name="Stajich J.E."/>
            <person name="Nowrousian M."/>
        </authorList>
    </citation>
    <scope>NUCLEOTIDE SEQUENCE [LARGE SCALE GENOMIC DNA]</scope>
    <source>
        <strain evidence="3">CBS 100304</strain>
        <tissue evidence="2">Vegetative mycelium</tissue>
    </source>
</reference>
<keyword evidence="3" id="KW-1185">Reference proteome</keyword>
<evidence type="ECO:0000256" key="1">
    <source>
        <dbReference type="SAM" id="MobiDB-lite"/>
    </source>
</evidence>
<dbReference type="InterPro" id="IPR024368">
    <property type="entry name" value="Ecl1/2/3"/>
</dbReference>
<dbReference type="Pfam" id="PF12855">
    <property type="entry name" value="Ecl1"/>
    <property type="match status" value="1"/>
</dbReference>
<feature type="region of interest" description="Disordered" evidence="1">
    <location>
        <begin position="71"/>
        <end position="109"/>
    </location>
</feature>
<dbReference type="OrthoDB" id="2563506at2759"/>
<organism evidence="2 3">
    <name type="scientific">Pyronema omphalodes (strain CBS 100304)</name>
    <name type="common">Pyronema confluens</name>
    <dbReference type="NCBI Taxonomy" id="1076935"/>
    <lineage>
        <taxon>Eukaryota</taxon>
        <taxon>Fungi</taxon>
        <taxon>Dikarya</taxon>
        <taxon>Ascomycota</taxon>
        <taxon>Pezizomycotina</taxon>
        <taxon>Pezizomycetes</taxon>
        <taxon>Pezizales</taxon>
        <taxon>Pyronemataceae</taxon>
        <taxon>Pyronema</taxon>
    </lineage>
</organism>
<sequence>MEWSHDFCLSCDRQISSTDSGAYCSQSCRLADLEKASATITPSSYSSTTSSSSHTSSGFYLPPALNFTNTSRYPASPATSPTTRSPISMPSYSTPSSYERGSLYSSPSRSSLSSLNSYGQIEPAALSDKVKNELREYAGSFDHIRDWKRRMTVTV</sequence>
<dbReference type="EMBL" id="HF936670">
    <property type="protein sequence ID" value="CCX34967.1"/>
    <property type="molecule type" value="Genomic_DNA"/>
</dbReference>
<proteinExistence type="predicted"/>
<evidence type="ECO:0008006" key="4">
    <source>
        <dbReference type="Google" id="ProtNLM"/>
    </source>
</evidence>